<dbReference type="SUPFAM" id="SSF54995">
    <property type="entry name" value="Ribosomal protein S6"/>
    <property type="match status" value="1"/>
</dbReference>
<organism evidence="4 5">
    <name type="scientific">Candidatus Woesebacteria bacterium GW2011_GWC2_31_9</name>
    <dbReference type="NCBI Taxonomy" id="1618586"/>
    <lineage>
        <taxon>Bacteria</taxon>
        <taxon>Candidatus Woeseibacteriota</taxon>
    </lineage>
</organism>
<dbReference type="GO" id="GO:0006412">
    <property type="term" value="P:translation"/>
    <property type="evidence" value="ECO:0007669"/>
    <property type="project" value="UniProtKB-UniRule"/>
</dbReference>
<keyword evidence="3" id="KW-0687">Ribonucleoprotein</keyword>
<dbReference type="NCBIfam" id="TIGR00166">
    <property type="entry name" value="S6"/>
    <property type="match status" value="1"/>
</dbReference>
<comment type="caution">
    <text evidence="4">The sequence shown here is derived from an EMBL/GenBank/DDBJ whole genome shotgun (WGS) entry which is preliminary data.</text>
</comment>
<dbReference type="InterPro" id="IPR020814">
    <property type="entry name" value="Ribosomal_S6_plastid/chlpt"/>
</dbReference>
<evidence type="ECO:0000313" key="4">
    <source>
        <dbReference type="EMBL" id="KKP31445.1"/>
    </source>
</evidence>
<dbReference type="AlphaFoldDB" id="A0A0G0AY09"/>
<evidence type="ECO:0000313" key="5">
    <source>
        <dbReference type="Proteomes" id="UP000034803"/>
    </source>
</evidence>
<name>A0A0G0AY09_9BACT</name>
<keyword evidence="3 4" id="KW-0689">Ribosomal protein</keyword>
<accession>A0A0G0AY09</accession>
<dbReference type="PANTHER" id="PTHR21011:SF1">
    <property type="entry name" value="SMALL RIBOSOMAL SUBUNIT PROTEIN BS6M"/>
    <property type="match status" value="1"/>
</dbReference>
<comment type="similarity">
    <text evidence="1 3">Belongs to the bacterial ribosomal protein bS6 family.</text>
</comment>
<protein>
    <recommendedName>
        <fullName evidence="2 3">Small ribosomal subunit protein bS6</fullName>
    </recommendedName>
</protein>
<sequence length="93" mass="10556">MNNYELTLVLEGKTTAAKKKSLLESLEKTVNLLKGKIGKVEDWGVKELFHKIKKNSEGLFLNCDLELPASAVKQLDLKLKTEDNIIRFLIVKK</sequence>
<dbReference type="CDD" id="cd00473">
    <property type="entry name" value="bS6"/>
    <property type="match status" value="1"/>
</dbReference>
<dbReference type="Pfam" id="PF01250">
    <property type="entry name" value="Ribosomal_S6"/>
    <property type="match status" value="1"/>
</dbReference>
<dbReference type="Gene3D" id="3.30.70.60">
    <property type="match status" value="1"/>
</dbReference>
<dbReference type="HAMAP" id="MF_00360">
    <property type="entry name" value="Ribosomal_bS6"/>
    <property type="match status" value="1"/>
</dbReference>
<dbReference type="InterPro" id="IPR035980">
    <property type="entry name" value="Ribosomal_bS6_sf"/>
</dbReference>
<gene>
    <name evidence="3" type="primary">rpsF</name>
    <name evidence="4" type="ORF">UR21_C0009G0026</name>
</gene>
<evidence type="ECO:0000256" key="1">
    <source>
        <dbReference type="ARBA" id="ARBA00009512"/>
    </source>
</evidence>
<dbReference type="GO" id="GO:0003735">
    <property type="term" value="F:structural constituent of ribosome"/>
    <property type="evidence" value="ECO:0007669"/>
    <property type="project" value="InterPro"/>
</dbReference>
<proteinExistence type="inferred from homology"/>
<dbReference type="InterPro" id="IPR000529">
    <property type="entry name" value="Ribosomal_bS6"/>
</dbReference>
<dbReference type="GO" id="GO:0005737">
    <property type="term" value="C:cytoplasm"/>
    <property type="evidence" value="ECO:0007669"/>
    <property type="project" value="UniProtKB-ARBA"/>
</dbReference>
<dbReference type="PANTHER" id="PTHR21011">
    <property type="entry name" value="MITOCHONDRIAL 28S RIBOSOMAL PROTEIN S6"/>
    <property type="match status" value="1"/>
</dbReference>
<reference evidence="4 5" key="1">
    <citation type="journal article" date="2015" name="Nature">
        <title>rRNA introns, odd ribosomes, and small enigmatic genomes across a large radiation of phyla.</title>
        <authorList>
            <person name="Brown C.T."/>
            <person name="Hug L.A."/>
            <person name="Thomas B.C."/>
            <person name="Sharon I."/>
            <person name="Castelle C.J."/>
            <person name="Singh A."/>
            <person name="Wilkins M.J."/>
            <person name="Williams K.H."/>
            <person name="Banfield J.F."/>
        </authorList>
    </citation>
    <scope>NUCLEOTIDE SEQUENCE [LARGE SCALE GENOMIC DNA]</scope>
</reference>
<keyword evidence="3" id="KW-0699">rRNA-binding</keyword>
<evidence type="ECO:0000256" key="3">
    <source>
        <dbReference type="HAMAP-Rule" id="MF_00360"/>
    </source>
</evidence>
<dbReference type="Proteomes" id="UP000034803">
    <property type="component" value="Unassembled WGS sequence"/>
</dbReference>
<evidence type="ECO:0000256" key="2">
    <source>
        <dbReference type="ARBA" id="ARBA00035294"/>
    </source>
</evidence>
<comment type="function">
    <text evidence="3">Binds together with bS18 to 16S ribosomal RNA.</text>
</comment>
<dbReference type="GO" id="GO:0070181">
    <property type="term" value="F:small ribosomal subunit rRNA binding"/>
    <property type="evidence" value="ECO:0007669"/>
    <property type="project" value="TreeGrafter"/>
</dbReference>
<dbReference type="GO" id="GO:0005840">
    <property type="term" value="C:ribosome"/>
    <property type="evidence" value="ECO:0007669"/>
    <property type="project" value="UniProtKB-KW"/>
</dbReference>
<keyword evidence="3" id="KW-0694">RNA-binding</keyword>
<dbReference type="GO" id="GO:1990904">
    <property type="term" value="C:ribonucleoprotein complex"/>
    <property type="evidence" value="ECO:0007669"/>
    <property type="project" value="UniProtKB-KW"/>
</dbReference>
<dbReference type="EMBL" id="LBOI01000009">
    <property type="protein sequence ID" value="KKP31445.1"/>
    <property type="molecule type" value="Genomic_DNA"/>
</dbReference>
<dbReference type="InterPro" id="IPR014717">
    <property type="entry name" value="Transl_elong_EF1B/ribsomal_bS6"/>
</dbReference>